<dbReference type="AlphaFoldDB" id="A0AAW2K2Z0"/>
<reference evidence="2" key="1">
    <citation type="submission" date="2020-06" db="EMBL/GenBank/DDBJ databases">
        <authorList>
            <person name="Li T."/>
            <person name="Hu X."/>
            <person name="Zhang T."/>
            <person name="Song X."/>
            <person name="Zhang H."/>
            <person name="Dai N."/>
            <person name="Sheng W."/>
            <person name="Hou X."/>
            <person name="Wei L."/>
        </authorList>
    </citation>
    <scope>NUCLEOTIDE SEQUENCE</scope>
    <source>
        <strain evidence="2">G02</strain>
        <tissue evidence="2">Leaf</tissue>
    </source>
</reference>
<dbReference type="PANTHER" id="PTHR33544:SF14">
    <property type="entry name" value="PROTEIN, PUTATIVE-RELATED"/>
    <property type="match status" value="1"/>
</dbReference>
<accession>A0AAW2K2Z0</accession>
<dbReference type="PANTHER" id="PTHR33544">
    <property type="entry name" value="DUF4005 DOMAIN-CONTAINING PROTEIN-RELATED"/>
    <property type="match status" value="1"/>
</dbReference>
<organism evidence="2">
    <name type="scientific">Sesamum radiatum</name>
    <name type="common">Black benniseed</name>
    <dbReference type="NCBI Taxonomy" id="300843"/>
    <lineage>
        <taxon>Eukaryota</taxon>
        <taxon>Viridiplantae</taxon>
        <taxon>Streptophyta</taxon>
        <taxon>Embryophyta</taxon>
        <taxon>Tracheophyta</taxon>
        <taxon>Spermatophyta</taxon>
        <taxon>Magnoliopsida</taxon>
        <taxon>eudicotyledons</taxon>
        <taxon>Gunneridae</taxon>
        <taxon>Pentapetalae</taxon>
        <taxon>asterids</taxon>
        <taxon>lamiids</taxon>
        <taxon>Lamiales</taxon>
        <taxon>Pedaliaceae</taxon>
        <taxon>Sesamum</taxon>
    </lineage>
</organism>
<protein>
    <submittedName>
        <fullName evidence="2">Uncharacterized protein</fullName>
    </submittedName>
</protein>
<proteinExistence type="predicted"/>
<name>A0AAW2K2Z0_SESRA</name>
<reference evidence="2" key="2">
    <citation type="journal article" date="2024" name="Plant">
        <title>Genomic evolution and insights into agronomic trait innovations of Sesamum species.</title>
        <authorList>
            <person name="Miao H."/>
            <person name="Wang L."/>
            <person name="Qu L."/>
            <person name="Liu H."/>
            <person name="Sun Y."/>
            <person name="Le M."/>
            <person name="Wang Q."/>
            <person name="Wei S."/>
            <person name="Zheng Y."/>
            <person name="Lin W."/>
            <person name="Duan Y."/>
            <person name="Cao H."/>
            <person name="Xiong S."/>
            <person name="Wang X."/>
            <person name="Wei L."/>
            <person name="Li C."/>
            <person name="Ma Q."/>
            <person name="Ju M."/>
            <person name="Zhao R."/>
            <person name="Li G."/>
            <person name="Mu C."/>
            <person name="Tian Q."/>
            <person name="Mei H."/>
            <person name="Zhang T."/>
            <person name="Gao T."/>
            <person name="Zhang H."/>
        </authorList>
    </citation>
    <scope>NUCLEOTIDE SEQUENCE</scope>
    <source>
        <strain evidence="2">G02</strain>
    </source>
</reference>
<sequence length="135" mass="14316">MEDNETAKGWPLGLGNMTARIRVAADTSGRTAAPPQPPHASRILPSTISFTSVSSSNLDTESTASFFPDRSVPLGRLIGIRPSGKVDPRKQPRETTSEGCCAGLRKGHENSEGVCAPLLHHVIGKIGRSGTTSRR</sequence>
<dbReference type="InterPro" id="IPR040344">
    <property type="entry name" value="At3g17950-like"/>
</dbReference>
<evidence type="ECO:0000313" key="2">
    <source>
        <dbReference type="EMBL" id="KAL0300703.1"/>
    </source>
</evidence>
<feature type="compositionally biased region" description="Basic and acidic residues" evidence="1">
    <location>
        <begin position="84"/>
        <end position="96"/>
    </location>
</feature>
<comment type="caution">
    <text evidence="2">The sequence shown here is derived from an EMBL/GenBank/DDBJ whole genome shotgun (WGS) entry which is preliminary data.</text>
</comment>
<evidence type="ECO:0000256" key="1">
    <source>
        <dbReference type="SAM" id="MobiDB-lite"/>
    </source>
</evidence>
<feature type="region of interest" description="Disordered" evidence="1">
    <location>
        <begin position="78"/>
        <end position="99"/>
    </location>
</feature>
<gene>
    <name evidence="2" type="ORF">Sradi_6347100</name>
</gene>
<dbReference type="EMBL" id="JACGWJ010000030">
    <property type="protein sequence ID" value="KAL0300703.1"/>
    <property type="molecule type" value="Genomic_DNA"/>
</dbReference>